<gene>
    <name evidence="2" type="ORF">GC101_25190</name>
</gene>
<organism evidence="2 3">
    <name type="scientific">Paenibacillus phytohabitans</name>
    <dbReference type="NCBI Taxonomy" id="2654978"/>
    <lineage>
        <taxon>Bacteria</taxon>
        <taxon>Bacillati</taxon>
        <taxon>Bacillota</taxon>
        <taxon>Bacilli</taxon>
        <taxon>Bacillales</taxon>
        <taxon>Paenibacillaceae</taxon>
        <taxon>Paenibacillus</taxon>
    </lineage>
</organism>
<keyword evidence="3" id="KW-1185">Reference proteome</keyword>
<accession>A0ABX1YPE8</accession>
<comment type="caution">
    <text evidence="2">The sequence shown here is derived from an EMBL/GenBank/DDBJ whole genome shotgun (WGS) entry which is preliminary data.</text>
</comment>
<proteinExistence type="predicted"/>
<evidence type="ECO:0000313" key="3">
    <source>
        <dbReference type="Proteomes" id="UP000596857"/>
    </source>
</evidence>
<dbReference type="Pfam" id="PF01966">
    <property type="entry name" value="HD"/>
    <property type="match status" value="1"/>
</dbReference>
<dbReference type="EMBL" id="WHOB01000069">
    <property type="protein sequence ID" value="NOU82164.1"/>
    <property type="molecule type" value="Genomic_DNA"/>
</dbReference>
<evidence type="ECO:0000259" key="1">
    <source>
        <dbReference type="PROSITE" id="PS51831"/>
    </source>
</evidence>
<dbReference type="SUPFAM" id="SSF109604">
    <property type="entry name" value="HD-domain/PDEase-like"/>
    <property type="match status" value="1"/>
</dbReference>
<name>A0ABX1YPE8_9BACL</name>
<dbReference type="PROSITE" id="PS51831">
    <property type="entry name" value="HD"/>
    <property type="match status" value="1"/>
</dbReference>
<dbReference type="RefSeq" id="WP_171719515.1">
    <property type="nucleotide sequence ID" value="NZ_WHOB01000069.1"/>
</dbReference>
<sequence length="204" mass="24228">MNLDRISEIALNTMSHRKSHLQRETGFVYYHCQRVAKIALSLRKELFPDEGTMDDIMYVASIFHDVTKGIEPHQETGSVLVKSLLKDKCSPEQLEFISDIIALHNIRNHEELPYYIKLVQDADMLDHFGTMDIWMKFFHSAHEEENVWDTIRFWESEEFDNYLKKSRGLLNYDRSKQIFDTKLKFELQFQERFKAECNGEVDLN</sequence>
<dbReference type="Gene3D" id="1.20.58.1910">
    <property type="match status" value="1"/>
</dbReference>
<protein>
    <submittedName>
        <fullName evidence="2">HD domain-containing protein</fullName>
    </submittedName>
</protein>
<evidence type="ECO:0000313" key="2">
    <source>
        <dbReference type="EMBL" id="NOU82164.1"/>
    </source>
</evidence>
<dbReference type="InterPro" id="IPR006674">
    <property type="entry name" value="HD_domain"/>
</dbReference>
<reference evidence="2 3" key="1">
    <citation type="submission" date="2019-10" db="EMBL/GenBank/DDBJ databases">
        <title>Description of Paenibacillus terricola sp. nov.</title>
        <authorList>
            <person name="Carlier A."/>
            <person name="Qi S."/>
        </authorList>
    </citation>
    <scope>NUCLEOTIDE SEQUENCE [LARGE SCALE GENOMIC DNA]</scope>
    <source>
        <strain evidence="2 3">LMG 31459</strain>
    </source>
</reference>
<dbReference type="Proteomes" id="UP000596857">
    <property type="component" value="Unassembled WGS sequence"/>
</dbReference>
<dbReference type="CDD" id="cd00077">
    <property type="entry name" value="HDc"/>
    <property type="match status" value="1"/>
</dbReference>
<dbReference type="Gene3D" id="1.10.472.50">
    <property type="entry name" value="HD-domain/PDEase-like"/>
    <property type="match status" value="1"/>
</dbReference>
<dbReference type="InterPro" id="IPR003607">
    <property type="entry name" value="HD/PDEase_dom"/>
</dbReference>
<feature type="domain" description="HD" evidence="1">
    <location>
        <begin position="28"/>
        <end position="128"/>
    </location>
</feature>